<proteinExistence type="predicted"/>
<gene>
    <name evidence="3" type="ORF">AMORRO_LOCUS6292</name>
</gene>
<dbReference type="InterPro" id="IPR029048">
    <property type="entry name" value="HSP70_C_sf"/>
</dbReference>
<dbReference type="SUPFAM" id="SSF100934">
    <property type="entry name" value="Heat shock protein 70kD (HSP70), C-terminal subdomain"/>
    <property type="match status" value="1"/>
</dbReference>
<organism evidence="3 4">
    <name type="scientific">Acaulospora morrowiae</name>
    <dbReference type="NCBI Taxonomy" id="94023"/>
    <lineage>
        <taxon>Eukaryota</taxon>
        <taxon>Fungi</taxon>
        <taxon>Fungi incertae sedis</taxon>
        <taxon>Mucoromycota</taxon>
        <taxon>Glomeromycotina</taxon>
        <taxon>Glomeromycetes</taxon>
        <taxon>Diversisporales</taxon>
        <taxon>Acaulosporaceae</taxon>
        <taxon>Acaulospora</taxon>
    </lineage>
</organism>
<protein>
    <submittedName>
        <fullName evidence="3">3904_t:CDS:1</fullName>
    </submittedName>
</protein>
<comment type="caution">
    <text evidence="3">The sequence shown here is derived from an EMBL/GenBank/DDBJ whole genome shotgun (WGS) entry which is preliminary data.</text>
</comment>
<accession>A0A9N9BKC5</accession>
<dbReference type="Proteomes" id="UP000789342">
    <property type="component" value="Unassembled WGS sequence"/>
</dbReference>
<sequence>TAKDRATGRKANITISNSVGRLSAADIDRMIGESERFKEEDKKSQEKVEAKQDLENYVYQIENTLNEPNVAMKLKRNDKESIEKALSEALEFLDIANDSVGKEEINATKKKLQRSVTRAFASLNR</sequence>
<reference evidence="3" key="1">
    <citation type="submission" date="2021-06" db="EMBL/GenBank/DDBJ databases">
        <authorList>
            <person name="Kallberg Y."/>
            <person name="Tangrot J."/>
            <person name="Rosling A."/>
        </authorList>
    </citation>
    <scope>NUCLEOTIDE SEQUENCE</scope>
    <source>
        <strain evidence="3">CL551</strain>
    </source>
</reference>
<dbReference type="GO" id="GO:0005524">
    <property type="term" value="F:ATP binding"/>
    <property type="evidence" value="ECO:0007669"/>
    <property type="project" value="UniProtKB-KW"/>
</dbReference>
<evidence type="ECO:0000313" key="3">
    <source>
        <dbReference type="EMBL" id="CAG8567135.1"/>
    </source>
</evidence>
<evidence type="ECO:0000313" key="4">
    <source>
        <dbReference type="Proteomes" id="UP000789342"/>
    </source>
</evidence>
<evidence type="ECO:0000256" key="2">
    <source>
        <dbReference type="ARBA" id="ARBA00022840"/>
    </source>
</evidence>
<evidence type="ECO:0000256" key="1">
    <source>
        <dbReference type="ARBA" id="ARBA00022741"/>
    </source>
</evidence>
<keyword evidence="2" id="KW-0067">ATP-binding</keyword>
<dbReference type="Gene3D" id="1.20.1270.10">
    <property type="match status" value="1"/>
</dbReference>
<dbReference type="AlphaFoldDB" id="A0A9N9BKC5"/>
<dbReference type="EMBL" id="CAJVPV010004126">
    <property type="protein sequence ID" value="CAG8567135.1"/>
    <property type="molecule type" value="Genomic_DNA"/>
</dbReference>
<dbReference type="InterPro" id="IPR029047">
    <property type="entry name" value="HSP70_peptide-bd_sf"/>
</dbReference>
<dbReference type="Pfam" id="PF00012">
    <property type="entry name" value="HSP70"/>
    <property type="match status" value="1"/>
</dbReference>
<feature type="non-terminal residue" evidence="3">
    <location>
        <position position="125"/>
    </location>
</feature>
<name>A0A9N9BKC5_9GLOM</name>
<dbReference type="OrthoDB" id="2401965at2759"/>
<dbReference type="PANTHER" id="PTHR19375">
    <property type="entry name" value="HEAT SHOCK PROTEIN 70KDA"/>
    <property type="match status" value="1"/>
</dbReference>
<dbReference type="GO" id="GO:0140662">
    <property type="term" value="F:ATP-dependent protein folding chaperone"/>
    <property type="evidence" value="ECO:0007669"/>
    <property type="project" value="InterPro"/>
</dbReference>
<keyword evidence="1" id="KW-0547">Nucleotide-binding</keyword>
<dbReference type="SUPFAM" id="SSF100920">
    <property type="entry name" value="Heat shock protein 70kD (HSP70), peptide-binding domain"/>
    <property type="match status" value="1"/>
</dbReference>
<keyword evidence="4" id="KW-1185">Reference proteome</keyword>
<dbReference type="InterPro" id="IPR013126">
    <property type="entry name" value="Hsp_70_fam"/>
</dbReference>